<evidence type="ECO:0000313" key="8">
    <source>
        <dbReference type="Proteomes" id="UP000295418"/>
    </source>
</evidence>
<evidence type="ECO:0000256" key="5">
    <source>
        <dbReference type="SAM" id="Phobius"/>
    </source>
</evidence>
<feature type="transmembrane region" description="Helical" evidence="5">
    <location>
        <begin position="191"/>
        <end position="210"/>
    </location>
</feature>
<organism evidence="7 8">
    <name type="scientific">Paenibacillus albiflavus</name>
    <dbReference type="NCBI Taxonomy" id="2545760"/>
    <lineage>
        <taxon>Bacteria</taxon>
        <taxon>Bacillati</taxon>
        <taxon>Bacillota</taxon>
        <taxon>Bacilli</taxon>
        <taxon>Bacillales</taxon>
        <taxon>Paenibacillaceae</taxon>
        <taxon>Paenibacillus</taxon>
    </lineage>
</organism>
<dbReference type="OrthoDB" id="9762947at2"/>
<dbReference type="GO" id="GO:0055085">
    <property type="term" value="P:transmembrane transport"/>
    <property type="evidence" value="ECO:0007669"/>
    <property type="project" value="InterPro"/>
</dbReference>
<feature type="transmembrane region" description="Helical" evidence="5">
    <location>
        <begin position="388"/>
        <end position="406"/>
    </location>
</feature>
<feature type="transmembrane region" description="Helical" evidence="5">
    <location>
        <begin position="276"/>
        <end position="297"/>
    </location>
</feature>
<comment type="subcellular location">
    <subcellularLocation>
        <location evidence="1">Membrane</location>
        <topology evidence="1">Multi-pass membrane protein</topology>
    </subcellularLocation>
</comment>
<keyword evidence="3 5" id="KW-1133">Transmembrane helix</keyword>
<name>A0A4R4EAZ7_9BACL</name>
<accession>A0A4R4EAZ7</accession>
<feature type="transmembrane region" description="Helical" evidence="5">
    <location>
        <begin position="15"/>
        <end position="35"/>
    </location>
</feature>
<comment type="caution">
    <text evidence="7">The sequence shown here is derived from an EMBL/GenBank/DDBJ whole genome shotgun (WGS) entry which is preliminary data.</text>
</comment>
<sequence>MYKQEFNRVLSLKHLLVYGLVLMSPLAPFQVYGMVAKESFGMVPLVYVIGTLVMLFTAMSYSRMSNVFPYAGSVYSYVQRGLNSHVGFIAGWNILSDYILAPALIYMFAGLWMTGIFPDIPPYLWSLLFIVITSVVNALGISLSARVNMGMFWLQIAALIVFLTLSIKYVFVDGNGTGGFSVTSLFQGDVFNFNFIATSISIAVLGFIGFDGISTLSEEAKNPQKDIGRATVLSVVMVGILFFVQSYMATLVYPNFENLDSDMALFDISKEIGGQWFYVAMIIVNVLSVGIAVTLNLQTAVARILYSISRDGLLPGSKFLSKVHSKYKTPINSILFSGVVSLIVLFTLSIETIVKFVNFGAVTSFMFLNITVIYYFIFKKKQRSLKALIIYLLFPLIGFATTLFVWTGFDKITYMYGFGWLLAGLIIGAVQSKGFKKEITFKDM</sequence>
<evidence type="ECO:0000256" key="3">
    <source>
        <dbReference type="ARBA" id="ARBA00022989"/>
    </source>
</evidence>
<dbReference type="PANTHER" id="PTHR42770:SF16">
    <property type="entry name" value="AMINO ACID PERMEASE"/>
    <property type="match status" value="1"/>
</dbReference>
<dbReference type="EMBL" id="SKFG01000014">
    <property type="protein sequence ID" value="TCZ76110.1"/>
    <property type="molecule type" value="Genomic_DNA"/>
</dbReference>
<dbReference type="Proteomes" id="UP000295418">
    <property type="component" value="Unassembled WGS sequence"/>
</dbReference>
<evidence type="ECO:0000256" key="1">
    <source>
        <dbReference type="ARBA" id="ARBA00004141"/>
    </source>
</evidence>
<proteinExistence type="predicted"/>
<reference evidence="7 8" key="1">
    <citation type="submission" date="2019-03" db="EMBL/GenBank/DDBJ databases">
        <authorList>
            <person name="Kim M.K.M."/>
        </authorList>
    </citation>
    <scope>NUCLEOTIDE SEQUENCE [LARGE SCALE GENOMIC DNA]</scope>
    <source>
        <strain evidence="7 8">18JY21-1</strain>
    </source>
</reference>
<dbReference type="RefSeq" id="WP_132418836.1">
    <property type="nucleotide sequence ID" value="NZ_SKFG01000014.1"/>
</dbReference>
<feature type="transmembrane region" description="Helical" evidence="5">
    <location>
        <begin position="41"/>
        <end position="61"/>
    </location>
</feature>
<feature type="transmembrane region" description="Helical" evidence="5">
    <location>
        <begin position="356"/>
        <end position="376"/>
    </location>
</feature>
<keyword evidence="4 5" id="KW-0472">Membrane</keyword>
<feature type="domain" description="Amino acid permease/ SLC12A" evidence="6">
    <location>
        <begin position="42"/>
        <end position="404"/>
    </location>
</feature>
<feature type="transmembrane region" description="Helical" evidence="5">
    <location>
        <begin position="412"/>
        <end position="430"/>
    </location>
</feature>
<feature type="transmembrane region" description="Helical" evidence="5">
    <location>
        <begin position="152"/>
        <end position="171"/>
    </location>
</feature>
<evidence type="ECO:0000313" key="7">
    <source>
        <dbReference type="EMBL" id="TCZ76110.1"/>
    </source>
</evidence>
<evidence type="ECO:0000259" key="6">
    <source>
        <dbReference type="Pfam" id="PF00324"/>
    </source>
</evidence>
<dbReference type="InterPro" id="IPR004841">
    <property type="entry name" value="AA-permease/SLC12A_dom"/>
</dbReference>
<dbReference type="PIRSF" id="PIRSF006060">
    <property type="entry name" value="AA_transporter"/>
    <property type="match status" value="1"/>
</dbReference>
<dbReference type="GO" id="GO:0016020">
    <property type="term" value="C:membrane"/>
    <property type="evidence" value="ECO:0007669"/>
    <property type="project" value="UniProtKB-SubCell"/>
</dbReference>
<feature type="transmembrane region" description="Helical" evidence="5">
    <location>
        <begin position="331"/>
        <end position="350"/>
    </location>
</feature>
<evidence type="ECO:0000256" key="2">
    <source>
        <dbReference type="ARBA" id="ARBA00022692"/>
    </source>
</evidence>
<feature type="transmembrane region" description="Helical" evidence="5">
    <location>
        <begin position="123"/>
        <end position="145"/>
    </location>
</feature>
<evidence type="ECO:0000256" key="4">
    <source>
        <dbReference type="ARBA" id="ARBA00023136"/>
    </source>
</evidence>
<dbReference type="InterPro" id="IPR050367">
    <property type="entry name" value="APC_superfamily"/>
</dbReference>
<gene>
    <name evidence="7" type="ORF">E0485_14805</name>
</gene>
<dbReference type="Gene3D" id="1.20.1740.10">
    <property type="entry name" value="Amino acid/polyamine transporter I"/>
    <property type="match status" value="1"/>
</dbReference>
<feature type="transmembrane region" description="Helical" evidence="5">
    <location>
        <begin position="231"/>
        <end position="256"/>
    </location>
</feature>
<dbReference type="PANTHER" id="PTHR42770">
    <property type="entry name" value="AMINO ACID TRANSPORTER-RELATED"/>
    <property type="match status" value="1"/>
</dbReference>
<keyword evidence="8" id="KW-1185">Reference proteome</keyword>
<dbReference type="AlphaFoldDB" id="A0A4R4EAZ7"/>
<keyword evidence="2 5" id="KW-0812">Transmembrane</keyword>
<protein>
    <submittedName>
        <fullName evidence="7">APC family permease</fullName>
    </submittedName>
</protein>
<dbReference type="Pfam" id="PF00324">
    <property type="entry name" value="AA_permease"/>
    <property type="match status" value="1"/>
</dbReference>